<comment type="caution">
    <text evidence="2">The sequence shown here is derived from an EMBL/GenBank/DDBJ whole genome shotgun (WGS) entry which is preliminary data.</text>
</comment>
<dbReference type="InterPro" id="IPR010985">
    <property type="entry name" value="Ribbon_hlx_hlx"/>
</dbReference>
<dbReference type="GO" id="GO:0003677">
    <property type="term" value="F:DNA binding"/>
    <property type="evidence" value="ECO:0007669"/>
    <property type="project" value="UniProtKB-KW"/>
</dbReference>
<accession>A0A3N2RPU1</accession>
<evidence type="ECO:0000259" key="1">
    <source>
        <dbReference type="Pfam" id="PF03869"/>
    </source>
</evidence>
<reference evidence="2 3" key="1">
    <citation type="submission" date="2018-10" db="EMBL/GenBank/DDBJ databases">
        <title>The genome of Lysobacter enzymogenes OH11.</title>
        <authorList>
            <person name="Liu F."/>
            <person name="Zhao Y."/>
            <person name="Qian G."/>
            <person name="Chen Y."/>
            <person name="Xu H."/>
        </authorList>
    </citation>
    <scope>NUCLEOTIDE SEQUENCE [LARGE SCALE GENOMIC DNA]</scope>
    <source>
        <strain evidence="2 3">OH11</strain>
    </source>
</reference>
<feature type="domain" description="Arc-like DNA binding" evidence="1">
    <location>
        <begin position="6"/>
        <end position="44"/>
    </location>
</feature>
<evidence type="ECO:0000313" key="2">
    <source>
        <dbReference type="EMBL" id="ROU09429.1"/>
    </source>
</evidence>
<dbReference type="InterPro" id="IPR013321">
    <property type="entry name" value="Arc_rbn_hlx_hlx"/>
</dbReference>
<dbReference type="EMBL" id="RCTY01000001">
    <property type="protein sequence ID" value="ROU09429.1"/>
    <property type="molecule type" value="Genomic_DNA"/>
</dbReference>
<dbReference type="RefSeq" id="WP_123645643.1">
    <property type="nucleotide sequence ID" value="NZ_RCTY01000001.1"/>
</dbReference>
<dbReference type="SUPFAM" id="SSF47598">
    <property type="entry name" value="Ribbon-helix-helix"/>
    <property type="match status" value="1"/>
</dbReference>
<organism evidence="2 3">
    <name type="scientific">Lysobacter enzymogenes</name>
    <dbReference type="NCBI Taxonomy" id="69"/>
    <lineage>
        <taxon>Bacteria</taxon>
        <taxon>Pseudomonadati</taxon>
        <taxon>Pseudomonadota</taxon>
        <taxon>Gammaproteobacteria</taxon>
        <taxon>Lysobacterales</taxon>
        <taxon>Lysobacteraceae</taxon>
        <taxon>Lysobacter</taxon>
    </lineage>
</organism>
<sequence>MTTEFHQFKLRIPVALMERIEAEAALGGRSLSGEIISRLETSFRPATVGELFAHQLSYVGHLQDEEEMLWMEFEALKKLLGEKPSTREGKSKLAKARRTHVESAAALDAARGHLVELLEQIKIAMGDLAEIATPSKRGRKKER</sequence>
<dbReference type="Proteomes" id="UP000275910">
    <property type="component" value="Unassembled WGS sequence"/>
</dbReference>
<dbReference type="GO" id="GO:0006355">
    <property type="term" value="P:regulation of DNA-templated transcription"/>
    <property type="evidence" value="ECO:0007669"/>
    <property type="project" value="InterPro"/>
</dbReference>
<dbReference type="AlphaFoldDB" id="A0A3N2RPU1"/>
<dbReference type="Gene3D" id="1.10.1220.10">
    <property type="entry name" value="Met repressor-like"/>
    <property type="match status" value="1"/>
</dbReference>
<keyword evidence="2" id="KW-0238">DNA-binding</keyword>
<evidence type="ECO:0000313" key="3">
    <source>
        <dbReference type="Proteomes" id="UP000275910"/>
    </source>
</evidence>
<protein>
    <submittedName>
        <fullName evidence="2">Arc family DNA-binding protein</fullName>
    </submittedName>
</protein>
<gene>
    <name evidence="2" type="ORF">D9T17_00970</name>
</gene>
<dbReference type="Pfam" id="PF03869">
    <property type="entry name" value="Arc"/>
    <property type="match status" value="1"/>
</dbReference>
<name>A0A3N2RPU1_LYSEN</name>
<proteinExistence type="predicted"/>
<dbReference type="InterPro" id="IPR005569">
    <property type="entry name" value="Arc_DNA-bd_dom"/>
</dbReference>